<evidence type="ECO:0000313" key="10">
    <source>
        <dbReference type="EMBL" id="SUM44751.1"/>
    </source>
</evidence>
<dbReference type="Gene3D" id="3.30.300.30">
    <property type="match status" value="1"/>
</dbReference>
<proteinExistence type="inferred from homology"/>
<evidence type="ECO:0000313" key="11">
    <source>
        <dbReference type="EMBL" id="TGE17663.1"/>
    </source>
</evidence>
<name>A0A380G446_9STAP</name>
<dbReference type="CDD" id="cd05945">
    <property type="entry name" value="DltA"/>
    <property type="match status" value="1"/>
</dbReference>
<comment type="subcellular location">
    <subcellularLocation>
        <location evidence="7">Cytoplasm</location>
    </subcellularLocation>
</comment>
<evidence type="ECO:0000256" key="2">
    <source>
        <dbReference type="ARBA" id="ARBA00022598"/>
    </source>
</evidence>
<dbReference type="InterPro" id="IPR010072">
    <property type="entry name" value="DltA"/>
</dbReference>
<dbReference type="InterPro" id="IPR000873">
    <property type="entry name" value="AMP-dep_synth/lig_dom"/>
</dbReference>
<comment type="catalytic activity">
    <reaction evidence="7">
        <text>holo-[D-alanyl-carrier protein] + D-alanine + ATP = D-alanyl-[D-alanyl-carrier protein] + AMP + diphosphate</text>
        <dbReference type="Rhea" id="RHEA:55132"/>
        <dbReference type="Rhea" id="RHEA-COMP:14102"/>
        <dbReference type="Rhea" id="RHEA-COMP:14103"/>
        <dbReference type="ChEBI" id="CHEBI:30616"/>
        <dbReference type="ChEBI" id="CHEBI:33019"/>
        <dbReference type="ChEBI" id="CHEBI:57416"/>
        <dbReference type="ChEBI" id="CHEBI:64479"/>
        <dbReference type="ChEBI" id="CHEBI:138620"/>
        <dbReference type="ChEBI" id="CHEBI:456215"/>
        <dbReference type="EC" id="6.2.1.54"/>
    </reaction>
</comment>
<organism evidence="10 12">
    <name type="scientific">Staphylococcus petrasii</name>
    <dbReference type="NCBI Taxonomy" id="1276936"/>
    <lineage>
        <taxon>Bacteria</taxon>
        <taxon>Bacillati</taxon>
        <taxon>Bacillota</taxon>
        <taxon>Bacilli</taxon>
        <taxon>Bacillales</taxon>
        <taxon>Staphylococcaceae</taxon>
        <taxon>Staphylococcus</taxon>
    </lineage>
</organism>
<evidence type="ECO:0000256" key="6">
    <source>
        <dbReference type="ARBA" id="ARBA00061336"/>
    </source>
</evidence>
<comment type="function">
    <text evidence="5 7">Catalyzes the first step in the D-alanylation of lipoteichoic acid (LTA), the activation of D-alanine and its transfer onto the D-alanyl carrier protein (Dcp) DltC. In an ATP-dependent two-step reaction, forms a high energy D-alanyl-AMP intermediate, followed by transfer of the D-alanyl residue as a thiol ester to the phosphopantheinyl prosthetic group of the Dcp. D-alanylation of LTA plays an important role in modulating the properties of the cell wall in Gram-positive bacteria, influencing the net charge of the cell wall.</text>
</comment>
<dbReference type="FunFam" id="3.30.300.30:FF:000012">
    <property type="entry name" value="D-alanine--D-alanyl carrier protein ligase"/>
    <property type="match status" value="1"/>
</dbReference>
<dbReference type="AlphaFoldDB" id="A0A380G446"/>
<dbReference type="SUPFAM" id="SSF56801">
    <property type="entry name" value="Acetyl-CoA synthetase-like"/>
    <property type="match status" value="1"/>
</dbReference>
<dbReference type="NCBIfam" id="NF003417">
    <property type="entry name" value="PRK04813.1"/>
    <property type="match status" value="1"/>
</dbReference>
<evidence type="ECO:0000256" key="1">
    <source>
        <dbReference type="ARBA" id="ARBA00022490"/>
    </source>
</evidence>
<feature type="binding site" evidence="7">
    <location>
        <begin position="144"/>
        <end position="145"/>
    </location>
    <ligand>
        <name>ATP</name>
        <dbReference type="ChEBI" id="CHEBI:30616"/>
    </ligand>
</feature>
<evidence type="ECO:0000256" key="7">
    <source>
        <dbReference type="HAMAP-Rule" id="MF_00593"/>
    </source>
</evidence>
<dbReference type="InterPro" id="IPR025110">
    <property type="entry name" value="AMP-bd_C"/>
</dbReference>
<feature type="binding site" evidence="7">
    <location>
        <begin position="284"/>
        <end position="289"/>
    </location>
    <ligand>
        <name>ATP</name>
        <dbReference type="ChEBI" id="CHEBI:30616"/>
    </ligand>
</feature>
<dbReference type="InterPro" id="IPR044507">
    <property type="entry name" value="DltA-like"/>
</dbReference>
<feature type="binding site" evidence="7">
    <location>
        <position position="365"/>
    </location>
    <ligand>
        <name>ATP</name>
        <dbReference type="ChEBI" id="CHEBI:30616"/>
    </ligand>
</feature>
<feature type="binding site" evidence="7">
    <location>
        <position position="293"/>
    </location>
    <ligand>
        <name>D-alanine</name>
        <dbReference type="ChEBI" id="CHEBI:57416"/>
    </ligand>
</feature>
<dbReference type="InterPro" id="IPR045851">
    <property type="entry name" value="AMP-bd_C_sf"/>
</dbReference>
<feature type="binding site" evidence="7">
    <location>
        <position position="473"/>
    </location>
    <ligand>
        <name>D-alanine</name>
        <dbReference type="ChEBI" id="CHEBI:57416"/>
    </ligand>
</feature>
<dbReference type="OrthoDB" id="9765680at2"/>
<dbReference type="GO" id="GO:0047473">
    <property type="term" value="F:D-alanine [D-alanyl carrier protein] ligase activity"/>
    <property type="evidence" value="ECO:0007669"/>
    <property type="project" value="UniProtKB-UniRule"/>
</dbReference>
<dbReference type="UniPathway" id="UPA00556"/>
<feature type="domain" description="AMP-binding enzyme C-terminal" evidence="9">
    <location>
        <begin position="395"/>
        <end position="473"/>
    </location>
</feature>
<feature type="binding site" evidence="7">
    <location>
        <position position="473"/>
    </location>
    <ligand>
        <name>ATP</name>
        <dbReference type="ChEBI" id="CHEBI:30616"/>
    </ligand>
</feature>
<dbReference type="GO" id="GO:0005737">
    <property type="term" value="C:cytoplasm"/>
    <property type="evidence" value="ECO:0007669"/>
    <property type="project" value="UniProtKB-SubCell"/>
</dbReference>
<keyword evidence="2 7" id="KW-0436">Ligase</keyword>
<dbReference type="Proteomes" id="UP000254047">
    <property type="component" value="Unassembled WGS sequence"/>
</dbReference>
<dbReference type="Proteomes" id="UP000297598">
    <property type="component" value="Unassembled WGS sequence"/>
</dbReference>
<dbReference type="NCBIfam" id="TIGR01734">
    <property type="entry name" value="D-ala-DACP-lig"/>
    <property type="match status" value="1"/>
</dbReference>
<dbReference type="RefSeq" id="WP_103297648.1">
    <property type="nucleotide sequence ID" value="NZ_PPQT01000028.1"/>
</dbReference>
<dbReference type="InterPro" id="IPR042099">
    <property type="entry name" value="ANL_N_sf"/>
</dbReference>
<keyword evidence="1 7" id="KW-0963">Cytoplasm</keyword>
<reference evidence="11 13" key="2">
    <citation type="submission" date="2019-04" db="EMBL/GenBank/DDBJ databases">
        <title>Genomic characterization of Staphylococcus petrasii strains.</title>
        <authorList>
            <person name="Vrbovska V."/>
            <person name="Kovarovic V."/>
            <person name="Maslanova I."/>
            <person name="Indrakova A."/>
            <person name="Petras P."/>
            <person name="Sedo O."/>
            <person name="Svec P."/>
            <person name="Fisarova L."/>
            <person name="Sedlacek I."/>
            <person name="Doskar J."/>
            <person name="Pantucek R."/>
        </authorList>
    </citation>
    <scope>NUCLEOTIDE SEQUENCE [LARGE SCALE GENOMIC DNA]</scope>
    <source>
        <strain evidence="11 13">P5404</strain>
    </source>
</reference>
<protein>
    <recommendedName>
        <fullName evidence="7">D-alanine--D-alanyl carrier protein ligase</fullName>
        <shortName evidence="7">DCL</shortName>
        <ecNumber evidence="7">6.2.1.54</ecNumber>
    </recommendedName>
    <alternativeName>
        <fullName evidence="7">D-alanine--poly(phosphoribitol) ligase subunit 1</fullName>
    </alternativeName>
    <alternativeName>
        <fullName evidence="7">D-alanine-activating enzyme</fullName>
        <shortName evidence="7">DAE</shortName>
    </alternativeName>
</protein>
<accession>A0A380G446</accession>
<gene>
    <name evidence="7 10" type="primary">dltA</name>
    <name evidence="11" type="ORF">BJR09_05905</name>
    <name evidence="10" type="ORF">NCTC13830_02161</name>
</gene>
<evidence type="ECO:0000256" key="5">
    <source>
        <dbReference type="ARBA" id="ARBA00054605"/>
    </source>
</evidence>
<dbReference type="NCBIfam" id="TIGR01733">
    <property type="entry name" value="AA-adenyl-dom"/>
    <property type="match status" value="1"/>
</dbReference>
<evidence type="ECO:0000259" key="9">
    <source>
        <dbReference type="Pfam" id="PF13193"/>
    </source>
</evidence>
<dbReference type="GO" id="GO:0070395">
    <property type="term" value="P:lipoteichoic acid biosynthetic process"/>
    <property type="evidence" value="ECO:0007669"/>
    <property type="project" value="UniProtKB-UniRule"/>
</dbReference>
<dbReference type="Gene3D" id="3.40.50.12780">
    <property type="entry name" value="N-terminal domain of ligase-like"/>
    <property type="match status" value="1"/>
</dbReference>
<dbReference type="PANTHER" id="PTHR45398:SF1">
    <property type="entry name" value="ENZYME, PUTATIVE (JCVI)-RELATED"/>
    <property type="match status" value="1"/>
</dbReference>
<dbReference type="Pfam" id="PF13193">
    <property type="entry name" value="AMP-binding_C"/>
    <property type="match status" value="1"/>
</dbReference>
<reference evidence="10 12" key="1">
    <citation type="submission" date="2018-06" db="EMBL/GenBank/DDBJ databases">
        <authorList>
            <consortium name="Pathogen Informatics"/>
            <person name="Doyle S."/>
        </authorList>
    </citation>
    <scope>NUCLEOTIDE SEQUENCE [LARGE SCALE GENOMIC DNA]</scope>
    <source>
        <strain evidence="10 12">NCTC13830</strain>
    </source>
</reference>
<evidence type="ECO:0000313" key="12">
    <source>
        <dbReference type="Proteomes" id="UP000254047"/>
    </source>
</evidence>
<dbReference type="Pfam" id="PF00501">
    <property type="entry name" value="AMP-binding"/>
    <property type="match status" value="1"/>
</dbReference>
<comment type="pathway">
    <text evidence="7">Cell wall biogenesis; lipoteichoic acid biosynthesis.</text>
</comment>
<feature type="binding site" evidence="7">
    <location>
        <position position="189"/>
    </location>
    <ligand>
        <name>D-alanine</name>
        <dbReference type="ChEBI" id="CHEBI:57416"/>
    </ligand>
</feature>
<dbReference type="EMBL" id="SRLS01000007">
    <property type="protein sequence ID" value="TGE17663.1"/>
    <property type="molecule type" value="Genomic_DNA"/>
</dbReference>
<dbReference type="GO" id="GO:0005524">
    <property type="term" value="F:ATP binding"/>
    <property type="evidence" value="ECO:0007669"/>
    <property type="project" value="UniProtKB-KW"/>
</dbReference>
<evidence type="ECO:0000313" key="13">
    <source>
        <dbReference type="Proteomes" id="UP000297598"/>
    </source>
</evidence>
<dbReference type="HAMAP" id="MF_00593">
    <property type="entry name" value="DltA"/>
    <property type="match status" value="1"/>
</dbReference>
<sequence>MSDIINLINDFGQKNPDRIAIRHKEDELTYQQLIDESSKLAHLLQDTQKPLVIYGHMSPYMLVGMIGAIKAGCGYVPIDTSVPQERVQMIIEKVQPQFILNTSEETLENHSAQEITINDIQQSDNPTIFDSQMSPNDVVYTIFTSGSTGEPKGVQIEYASLVEFAEWMVSLNESNEPQEWLNQAPFSFDLSVMAIYPCLTSGGTLNLVDKEMINKPKLLNEMLVNTPINAWVSTPSFMEMCLLLPNLNGNDYPSLNHFFFCGEILPHRTAKALVDRYPNAVIYNTYGPTEATVAVTGVKITPEILEQYNPLPVGVARPNTSLSTTDEGELVIKGNSVSLGYLKNKEKTEAVFNFEDGIRTYHTGDKAVEKDGNWFIQGRIDFQIKLNGYRMELEEIETQLRQSQYVRETVVVPIYKNDKVVYLVGAVVPTEEVENDLEMTRAIKSELKSRLPEYMIPRKFVWMEQLPLTSNGKLDRKQVAKDIDA</sequence>
<dbReference type="EC" id="6.2.1.54" evidence="7"/>
<evidence type="ECO:0000256" key="3">
    <source>
        <dbReference type="ARBA" id="ARBA00022741"/>
    </source>
</evidence>
<feature type="domain" description="AMP-dependent synthetase/ligase" evidence="8">
    <location>
        <begin position="12"/>
        <end position="342"/>
    </location>
</feature>
<keyword evidence="3 7" id="KW-0547">Nucleotide-binding</keyword>
<comment type="caution">
    <text evidence="7">Lacks conserved residue(s) required for the propagation of feature annotation.</text>
</comment>
<evidence type="ECO:0000256" key="4">
    <source>
        <dbReference type="ARBA" id="ARBA00022840"/>
    </source>
</evidence>
<dbReference type="InterPro" id="IPR010071">
    <property type="entry name" value="AA_adenyl_dom"/>
</dbReference>
<comment type="similarity">
    <text evidence="6 7">Belongs to the ATP-dependent AMP-binding enzyme family. DltA subfamily.</text>
</comment>
<dbReference type="EMBL" id="UHDO01000001">
    <property type="protein sequence ID" value="SUM44751.1"/>
    <property type="molecule type" value="Genomic_DNA"/>
</dbReference>
<evidence type="ECO:0000259" key="8">
    <source>
        <dbReference type="Pfam" id="PF00501"/>
    </source>
</evidence>
<keyword evidence="13" id="KW-1185">Reference proteome</keyword>
<keyword evidence="4 7" id="KW-0067">ATP-binding</keyword>
<dbReference type="PANTHER" id="PTHR45398">
    <property type="match status" value="1"/>
</dbReference>